<organism evidence="2 3">
    <name type="scientific">Nephila pilipes</name>
    <name type="common">Giant wood spider</name>
    <name type="synonym">Nephila maculata</name>
    <dbReference type="NCBI Taxonomy" id="299642"/>
    <lineage>
        <taxon>Eukaryota</taxon>
        <taxon>Metazoa</taxon>
        <taxon>Ecdysozoa</taxon>
        <taxon>Arthropoda</taxon>
        <taxon>Chelicerata</taxon>
        <taxon>Arachnida</taxon>
        <taxon>Araneae</taxon>
        <taxon>Araneomorphae</taxon>
        <taxon>Entelegynae</taxon>
        <taxon>Araneoidea</taxon>
        <taxon>Nephilidae</taxon>
        <taxon>Nephila</taxon>
    </lineage>
</organism>
<feature type="region of interest" description="Disordered" evidence="1">
    <location>
        <begin position="86"/>
        <end position="125"/>
    </location>
</feature>
<dbReference type="Proteomes" id="UP000887013">
    <property type="component" value="Unassembled WGS sequence"/>
</dbReference>
<evidence type="ECO:0000313" key="2">
    <source>
        <dbReference type="EMBL" id="GFT50273.1"/>
    </source>
</evidence>
<keyword evidence="3" id="KW-1185">Reference proteome</keyword>
<feature type="compositionally biased region" description="Basic and acidic residues" evidence="1">
    <location>
        <begin position="213"/>
        <end position="229"/>
    </location>
</feature>
<evidence type="ECO:0000313" key="3">
    <source>
        <dbReference type="Proteomes" id="UP000887013"/>
    </source>
</evidence>
<proteinExistence type="predicted"/>
<name>A0A8X6TV72_NEPPI</name>
<feature type="region of interest" description="Disordered" evidence="1">
    <location>
        <begin position="193"/>
        <end position="272"/>
    </location>
</feature>
<protein>
    <submittedName>
        <fullName evidence="2">Uncharacterized protein</fullName>
    </submittedName>
</protein>
<gene>
    <name evidence="2" type="ORF">NPIL_583201</name>
</gene>
<feature type="compositionally biased region" description="Polar residues" evidence="1">
    <location>
        <begin position="230"/>
        <end position="246"/>
    </location>
</feature>
<dbReference type="OrthoDB" id="8123891at2759"/>
<sequence length="320" mass="36149">MTQVSIPEIQGLVNNLSTSDQCLHADSKIAEYLHSIPQINFLNQEEKNEYSTHLYTIQEEVRGKFNLFKSEELRQETEKYRNLINSWGLPDSARPTPFQQQSRRKNNTPIKTPIAKKQRTNTDTTECQNRFDSLAIEEPVEEIEIDDTTDEDVTPAPAKKTYAPPITIDNECTKDTNTPPTCALCQGEHTANHLQCPMNPLNRPKKDDKKKKATEERQKLRAILKEKSTARTGTSAAQPNSHTTPITYAEAARGPSAPSPQPQSPGSISDAFNQLRDPECVKMFQIIKKYITISKSTKSTADKFTEIMTLLEIDNMLNIQ</sequence>
<evidence type="ECO:0000256" key="1">
    <source>
        <dbReference type="SAM" id="MobiDB-lite"/>
    </source>
</evidence>
<accession>A0A8X6TV72</accession>
<comment type="caution">
    <text evidence="2">The sequence shown here is derived from an EMBL/GenBank/DDBJ whole genome shotgun (WGS) entry which is preliminary data.</text>
</comment>
<dbReference type="EMBL" id="BMAW01016690">
    <property type="protein sequence ID" value="GFT50273.1"/>
    <property type="molecule type" value="Genomic_DNA"/>
</dbReference>
<dbReference type="AlphaFoldDB" id="A0A8X6TV72"/>
<reference evidence="2" key="1">
    <citation type="submission" date="2020-08" db="EMBL/GenBank/DDBJ databases">
        <title>Multicomponent nature underlies the extraordinary mechanical properties of spider dragline silk.</title>
        <authorList>
            <person name="Kono N."/>
            <person name="Nakamura H."/>
            <person name="Mori M."/>
            <person name="Yoshida Y."/>
            <person name="Ohtoshi R."/>
            <person name="Malay A.D."/>
            <person name="Moran D.A.P."/>
            <person name="Tomita M."/>
            <person name="Numata K."/>
            <person name="Arakawa K."/>
        </authorList>
    </citation>
    <scope>NUCLEOTIDE SEQUENCE</scope>
</reference>